<evidence type="ECO:0000256" key="1">
    <source>
        <dbReference type="ARBA" id="ARBA00004141"/>
    </source>
</evidence>
<dbReference type="GO" id="GO:0043953">
    <property type="term" value="P:protein transport by the Tat complex"/>
    <property type="evidence" value="ECO:0007669"/>
    <property type="project" value="TreeGrafter"/>
</dbReference>
<evidence type="ECO:0000256" key="2">
    <source>
        <dbReference type="ARBA" id="ARBA00008882"/>
    </source>
</evidence>
<proteinExistence type="inferred from homology"/>
<reference evidence="7" key="1">
    <citation type="submission" date="2023-03" db="EMBL/GenBank/DDBJ databases">
        <authorList>
            <person name="Steffen K."/>
            <person name="Cardenas P."/>
        </authorList>
    </citation>
    <scope>NUCLEOTIDE SEQUENCE</scope>
</reference>
<feature type="transmembrane region" description="Helical" evidence="6">
    <location>
        <begin position="20"/>
        <end position="48"/>
    </location>
</feature>
<protein>
    <submittedName>
        <fullName evidence="7">Sec-independent protein translocase protein TatC</fullName>
    </submittedName>
</protein>
<feature type="transmembrane region" description="Helical" evidence="6">
    <location>
        <begin position="108"/>
        <end position="140"/>
    </location>
</feature>
<feature type="transmembrane region" description="Helical" evidence="6">
    <location>
        <begin position="152"/>
        <end position="176"/>
    </location>
</feature>
<dbReference type="PRINTS" id="PR01840">
    <property type="entry name" value="TATCFAMILY"/>
</dbReference>
<keyword evidence="8" id="KW-1185">Reference proteome</keyword>
<evidence type="ECO:0000256" key="4">
    <source>
        <dbReference type="ARBA" id="ARBA00022989"/>
    </source>
</evidence>
<evidence type="ECO:0000256" key="3">
    <source>
        <dbReference type="ARBA" id="ARBA00022692"/>
    </source>
</evidence>
<dbReference type="Proteomes" id="UP001174909">
    <property type="component" value="Unassembled WGS sequence"/>
</dbReference>
<dbReference type="EMBL" id="CASHTH010002752">
    <property type="protein sequence ID" value="CAI8034772.1"/>
    <property type="molecule type" value="Genomic_DNA"/>
</dbReference>
<comment type="similarity">
    <text evidence="2">Belongs to the TatC family.</text>
</comment>
<gene>
    <name evidence="7" type="ORF">GBAR_LOCUS19544</name>
</gene>
<dbReference type="PANTHER" id="PTHR30371">
    <property type="entry name" value="SEC-INDEPENDENT PROTEIN TRANSLOCASE PROTEIN TATC"/>
    <property type="match status" value="1"/>
</dbReference>
<evidence type="ECO:0000256" key="5">
    <source>
        <dbReference type="ARBA" id="ARBA00023136"/>
    </source>
</evidence>
<comment type="caution">
    <text evidence="7">The sequence shown here is derived from an EMBL/GenBank/DDBJ whole genome shotgun (WGS) entry which is preliminary data.</text>
</comment>
<keyword evidence="5 6" id="KW-0472">Membrane</keyword>
<name>A0AA35SSY7_GEOBA</name>
<dbReference type="InterPro" id="IPR002033">
    <property type="entry name" value="TatC"/>
</dbReference>
<organism evidence="7 8">
    <name type="scientific">Geodia barretti</name>
    <name type="common">Barrett's horny sponge</name>
    <dbReference type="NCBI Taxonomy" id="519541"/>
    <lineage>
        <taxon>Eukaryota</taxon>
        <taxon>Metazoa</taxon>
        <taxon>Porifera</taxon>
        <taxon>Demospongiae</taxon>
        <taxon>Heteroscleromorpha</taxon>
        <taxon>Tetractinellida</taxon>
        <taxon>Astrophorina</taxon>
        <taxon>Geodiidae</taxon>
        <taxon>Geodia</taxon>
    </lineage>
</organism>
<sequence length="251" mass="27846">MADTPMPLTAHLTELRTRLFWSVAALAVGFLVCYGISDFIVAAVQFPWTPIGEGLHVPLQIIAPAEAFLTYLKVAFFAGLFIVLPVILHQLWKFVAPGLLEHERKYTIPFLVGSTTLFYAGGALFYLLLPFVVTFLLSFASDDITAHLSVGYYVSFCLRLMIAFGLVFQLPVVVVFLTQLGLVTSRGLIRHFRYAVVLAFVLAAVLTPPDPISQSFMALPTLLLYSVSILVAKRIESRRAREADDDDDDED</sequence>
<dbReference type="AlphaFoldDB" id="A0AA35SSY7"/>
<keyword evidence="4 6" id="KW-1133">Transmembrane helix</keyword>
<dbReference type="Pfam" id="PF00902">
    <property type="entry name" value="TatC"/>
    <property type="match status" value="1"/>
</dbReference>
<feature type="transmembrane region" description="Helical" evidence="6">
    <location>
        <begin position="212"/>
        <end position="232"/>
    </location>
</feature>
<evidence type="ECO:0000256" key="6">
    <source>
        <dbReference type="SAM" id="Phobius"/>
    </source>
</evidence>
<feature type="transmembrane region" description="Helical" evidence="6">
    <location>
        <begin position="188"/>
        <end position="206"/>
    </location>
</feature>
<dbReference type="PANTHER" id="PTHR30371:SF0">
    <property type="entry name" value="SEC-INDEPENDENT PROTEIN TRANSLOCASE PROTEIN TATC, CHLOROPLASTIC-RELATED"/>
    <property type="match status" value="1"/>
</dbReference>
<accession>A0AA35SSY7</accession>
<dbReference type="GO" id="GO:0065002">
    <property type="term" value="P:intracellular protein transmembrane transport"/>
    <property type="evidence" value="ECO:0007669"/>
    <property type="project" value="TreeGrafter"/>
</dbReference>
<dbReference type="GO" id="GO:0009977">
    <property type="term" value="F:proton motive force dependent protein transmembrane transporter activity"/>
    <property type="evidence" value="ECO:0007669"/>
    <property type="project" value="TreeGrafter"/>
</dbReference>
<evidence type="ECO:0000313" key="8">
    <source>
        <dbReference type="Proteomes" id="UP001174909"/>
    </source>
</evidence>
<dbReference type="HAMAP" id="MF_00902">
    <property type="entry name" value="TatC"/>
    <property type="match status" value="1"/>
</dbReference>
<dbReference type="GO" id="GO:0033281">
    <property type="term" value="C:TAT protein transport complex"/>
    <property type="evidence" value="ECO:0007669"/>
    <property type="project" value="TreeGrafter"/>
</dbReference>
<dbReference type="NCBIfam" id="TIGR00945">
    <property type="entry name" value="tatC"/>
    <property type="match status" value="1"/>
</dbReference>
<comment type="subcellular location">
    <subcellularLocation>
        <location evidence="1">Membrane</location>
        <topology evidence="1">Multi-pass membrane protein</topology>
    </subcellularLocation>
</comment>
<evidence type="ECO:0000313" key="7">
    <source>
        <dbReference type="EMBL" id="CAI8034772.1"/>
    </source>
</evidence>
<keyword evidence="3 6" id="KW-0812">Transmembrane</keyword>
<feature type="transmembrane region" description="Helical" evidence="6">
    <location>
        <begin position="68"/>
        <end position="88"/>
    </location>
</feature>